<dbReference type="InterPro" id="IPR000055">
    <property type="entry name" value="Restrct_endonuc_typeI_TRD"/>
</dbReference>
<dbReference type="InterPro" id="IPR044946">
    <property type="entry name" value="Restrct_endonuc_typeI_TRD_sf"/>
</dbReference>
<dbReference type="RefSeq" id="WP_058409810.1">
    <property type="nucleotide sequence ID" value="NZ_RBQE01000503.1"/>
</dbReference>
<comment type="caution">
    <text evidence="6">The sequence shown here is derived from an EMBL/GenBank/DDBJ whole genome shotgun (WGS) entry which is preliminary data.</text>
</comment>
<dbReference type="Pfam" id="PF01420">
    <property type="entry name" value="Methylase_S"/>
    <property type="match status" value="2"/>
</dbReference>
<dbReference type="GO" id="GO:0003677">
    <property type="term" value="F:DNA binding"/>
    <property type="evidence" value="ECO:0007669"/>
    <property type="project" value="UniProtKB-KW"/>
</dbReference>
<sequence length="543" mass="60919">MIMIPLAQVTQINPRPPKGLDDSQETSFLAMASISEDGEIIHQETRSLKDVKKGFTYFQRGDVLLAKITPCFENGKSALTEKLEHPLGFGSTEFHVLRAIPEKLDPRFLFHLVRSSRLRFLGKKSMKGAAGHKRVPADFLENFTIPAWPLNDQIRIANLLGKVDGLITQRKKHLKQFDELLKSVFLKMFGDPVRNEKNWGKKPLEKLGTLNRGVSKHRPRNAPQLLGGKYPLIQTGEVSNSGTYITSYKQTYSDIGFSQSKIWPSGTLCITIAANIAQTGVLTFDSCFPDSIVAFSAFENEAHVLYVHGLFWFFQKILEKNAPAAAQKNINLEILRGLEVPKPPIELQAKFAVVVEKIERLKSRYQQSLSDLEALYSALSQKMLKGDLDLSGMPLPGMESEEENAELTNTVHFQTEENITLSLPDTDNLLDALENSGARNTLIAQWLEAYRSQLGTKPFSVQLFMSAAQTRLSDKLQALLENKTLEEDHKNRLIKLHPNNDIEFGAEEYEAIKCWVFKAIDSGTLTQAHDDAGNRVQLKAAQI</sequence>
<evidence type="ECO:0000256" key="4">
    <source>
        <dbReference type="SAM" id="Coils"/>
    </source>
</evidence>
<dbReference type="Proteomes" id="UP000281604">
    <property type="component" value="Unassembled WGS sequence"/>
</dbReference>
<dbReference type="GO" id="GO:0009307">
    <property type="term" value="P:DNA restriction-modification system"/>
    <property type="evidence" value="ECO:0007669"/>
    <property type="project" value="UniProtKB-KW"/>
</dbReference>
<dbReference type="Gene3D" id="3.90.220.20">
    <property type="entry name" value="DNA methylase specificity domains"/>
    <property type="match status" value="2"/>
</dbReference>
<feature type="domain" description="Type I restriction modification DNA specificity" evidence="5">
    <location>
        <begin position="49"/>
        <end position="175"/>
    </location>
</feature>
<comment type="similarity">
    <text evidence="1">Belongs to the type-I restriction system S methylase family.</text>
</comment>
<dbReference type="PANTHER" id="PTHR30408">
    <property type="entry name" value="TYPE-1 RESTRICTION ENZYME ECOKI SPECIFICITY PROTEIN"/>
    <property type="match status" value="1"/>
</dbReference>
<evidence type="ECO:0000256" key="2">
    <source>
        <dbReference type="ARBA" id="ARBA00022747"/>
    </source>
</evidence>
<organism evidence="6 7">
    <name type="scientific">Pseudomonas syringae pv. persicae</name>
    <dbReference type="NCBI Taxonomy" id="237306"/>
    <lineage>
        <taxon>Bacteria</taxon>
        <taxon>Pseudomonadati</taxon>
        <taxon>Pseudomonadota</taxon>
        <taxon>Gammaproteobacteria</taxon>
        <taxon>Pseudomonadales</taxon>
        <taxon>Pseudomonadaceae</taxon>
        <taxon>Pseudomonas</taxon>
    </lineage>
</organism>
<dbReference type="InterPro" id="IPR052021">
    <property type="entry name" value="Type-I_RS_S_subunit"/>
</dbReference>
<evidence type="ECO:0000313" key="6">
    <source>
        <dbReference type="EMBL" id="RMO98844.1"/>
    </source>
</evidence>
<name>A0A3M3ZYE9_9PSED</name>
<dbReference type="EMBL" id="RBQE01000503">
    <property type="protein sequence ID" value="RMO98844.1"/>
    <property type="molecule type" value="Genomic_DNA"/>
</dbReference>
<dbReference type="PANTHER" id="PTHR30408:SF12">
    <property type="entry name" value="TYPE I RESTRICTION ENZYME MJAVIII SPECIFICITY SUBUNIT"/>
    <property type="match status" value="1"/>
</dbReference>
<keyword evidence="2" id="KW-0680">Restriction system</keyword>
<feature type="coiled-coil region" evidence="4">
    <location>
        <begin position="355"/>
        <end position="382"/>
    </location>
</feature>
<reference evidence="6 7" key="1">
    <citation type="submission" date="2018-08" db="EMBL/GenBank/DDBJ databases">
        <title>Recombination of ecologically and evolutionarily significant loci maintains genetic cohesion in the Pseudomonas syringae species complex.</title>
        <authorList>
            <person name="Dillon M."/>
            <person name="Thakur S."/>
            <person name="Almeida R.N.D."/>
            <person name="Weir B.S."/>
            <person name="Guttman D.S."/>
        </authorList>
    </citation>
    <scope>NUCLEOTIDE SEQUENCE [LARGE SCALE GENOMIC DNA]</scope>
    <source>
        <strain evidence="6 7">ICMP 3706</strain>
    </source>
</reference>
<evidence type="ECO:0000259" key="5">
    <source>
        <dbReference type="Pfam" id="PF01420"/>
    </source>
</evidence>
<keyword evidence="3" id="KW-0238">DNA-binding</keyword>
<dbReference type="AlphaFoldDB" id="A0A3M3ZYE9"/>
<dbReference type="CDD" id="cd17282">
    <property type="entry name" value="RMtype1_S_Eco16444ORF1681_TRD1-CR1_like"/>
    <property type="match status" value="1"/>
</dbReference>
<dbReference type="SUPFAM" id="SSF116734">
    <property type="entry name" value="DNA methylase specificity domain"/>
    <property type="match status" value="2"/>
</dbReference>
<evidence type="ECO:0000256" key="3">
    <source>
        <dbReference type="ARBA" id="ARBA00023125"/>
    </source>
</evidence>
<protein>
    <recommendedName>
        <fullName evidence="5">Type I restriction modification DNA specificity domain-containing protein</fullName>
    </recommendedName>
</protein>
<dbReference type="CDD" id="cd17260">
    <property type="entry name" value="RMtype1_S_EcoEI-TRD1-CR1_like"/>
    <property type="match status" value="1"/>
</dbReference>
<gene>
    <name evidence="6" type="ORF">ALQ30_200748</name>
</gene>
<keyword evidence="4" id="KW-0175">Coiled coil</keyword>
<accession>A0A3M3ZYE9</accession>
<feature type="domain" description="Type I restriction modification DNA specificity" evidence="5">
    <location>
        <begin position="197"/>
        <end position="360"/>
    </location>
</feature>
<evidence type="ECO:0000256" key="1">
    <source>
        <dbReference type="ARBA" id="ARBA00010923"/>
    </source>
</evidence>
<proteinExistence type="inferred from homology"/>
<evidence type="ECO:0000313" key="7">
    <source>
        <dbReference type="Proteomes" id="UP000281604"/>
    </source>
</evidence>